<evidence type="ECO:0008006" key="3">
    <source>
        <dbReference type="Google" id="ProtNLM"/>
    </source>
</evidence>
<keyword evidence="2" id="KW-1185">Reference proteome</keyword>
<name>A0A9P8FFH8_AURME</name>
<accession>A0A9P8FFH8</accession>
<dbReference type="AlphaFoldDB" id="A0A9P8FFH8"/>
<dbReference type="Proteomes" id="UP000729357">
    <property type="component" value="Unassembled WGS sequence"/>
</dbReference>
<reference evidence="1" key="2">
    <citation type="submission" date="2021-08" db="EMBL/GenBank/DDBJ databases">
        <authorList>
            <person name="Gostincar C."/>
            <person name="Sun X."/>
            <person name="Song Z."/>
            <person name="Gunde-Cimerman N."/>
        </authorList>
    </citation>
    <scope>NUCLEOTIDE SEQUENCE</scope>
    <source>
        <strain evidence="1">EXF-9298</strain>
    </source>
</reference>
<organism evidence="1 2">
    <name type="scientific">Aureobasidium melanogenum</name>
    <name type="common">Aureobasidium pullulans var. melanogenum</name>
    <dbReference type="NCBI Taxonomy" id="46634"/>
    <lineage>
        <taxon>Eukaryota</taxon>
        <taxon>Fungi</taxon>
        <taxon>Dikarya</taxon>
        <taxon>Ascomycota</taxon>
        <taxon>Pezizomycotina</taxon>
        <taxon>Dothideomycetes</taxon>
        <taxon>Dothideomycetidae</taxon>
        <taxon>Dothideales</taxon>
        <taxon>Saccotheciaceae</taxon>
        <taxon>Aureobasidium</taxon>
    </lineage>
</organism>
<comment type="caution">
    <text evidence="1">The sequence shown here is derived from an EMBL/GenBank/DDBJ whole genome shotgun (WGS) entry which is preliminary data.</text>
</comment>
<evidence type="ECO:0000313" key="2">
    <source>
        <dbReference type="Proteomes" id="UP000729357"/>
    </source>
</evidence>
<protein>
    <recommendedName>
        <fullName evidence="3">F-box domain-containing protein</fullName>
    </recommendedName>
</protein>
<sequence length="160" mass="18516">MANLRLPPELLLLVVKQVDYGERFSAAQNSPRNAILVNREWAEAGSYILWKSPPVTELAAVSPDRRHYYANKISELFFEGEEEAKHHETFKDLSLPRLKIVHIARVKLKKHEQLYLTQYMQPQLMEFHFWGGRICENALMTLASNCPTLEELNLEDPIGI</sequence>
<proteinExistence type="predicted"/>
<dbReference type="EMBL" id="JAHFXS010002780">
    <property type="protein sequence ID" value="KAG9970820.1"/>
    <property type="molecule type" value="Genomic_DNA"/>
</dbReference>
<feature type="non-terminal residue" evidence="1">
    <location>
        <position position="160"/>
    </location>
</feature>
<reference evidence="1" key="1">
    <citation type="journal article" date="2021" name="J Fungi (Basel)">
        <title>Virulence traits and population genomics of the black yeast Aureobasidium melanogenum.</title>
        <authorList>
            <person name="Cernosa A."/>
            <person name="Sun X."/>
            <person name="Gostincar C."/>
            <person name="Fang C."/>
            <person name="Gunde-Cimerman N."/>
            <person name="Song Z."/>
        </authorList>
    </citation>
    <scope>NUCLEOTIDE SEQUENCE</scope>
    <source>
        <strain evidence="1">EXF-9298</strain>
    </source>
</reference>
<gene>
    <name evidence="1" type="ORF">KCU98_g14234</name>
</gene>
<evidence type="ECO:0000313" key="1">
    <source>
        <dbReference type="EMBL" id="KAG9970820.1"/>
    </source>
</evidence>